<evidence type="ECO:0000256" key="15">
    <source>
        <dbReference type="ARBA" id="ARBA00048407"/>
    </source>
</evidence>
<dbReference type="GO" id="GO:0019290">
    <property type="term" value="P:siderophore biosynthetic process"/>
    <property type="evidence" value="ECO:0007669"/>
    <property type="project" value="TreeGrafter"/>
</dbReference>
<dbReference type="Gene3D" id="3.50.50.60">
    <property type="entry name" value="FAD/NAD(P)-binding domain"/>
    <property type="match status" value="1"/>
</dbReference>
<evidence type="ECO:0000256" key="10">
    <source>
        <dbReference type="ARBA" id="ARBA00023033"/>
    </source>
</evidence>
<protein>
    <recommendedName>
        <fullName evidence="5">L-lysine N6-monooxygenase MbtG</fullName>
        <ecNumber evidence="4">1.14.13.59</ecNumber>
    </recommendedName>
    <alternativeName>
        <fullName evidence="14">Lysine 6-N-hydroxylase</fullName>
    </alternativeName>
    <alternativeName>
        <fullName evidence="13">Lysine N6-hydroxylase</fullName>
    </alternativeName>
    <alternativeName>
        <fullName evidence="11">Lysine-N-oxygenase</fullName>
    </alternativeName>
    <alternativeName>
        <fullName evidence="12">Mycobactin synthase protein G</fullName>
    </alternativeName>
</protein>
<evidence type="ECO:0000256" key="5">
    <source>
        <dbReference type="ARBA" id="ARBA00016406"/>
    </source>
</evidence>
<comment type="cofactor">
    <cofactor evidence="1">
        <name>FAD</name>
        <dbReference type="ChEBI" id="CHEBI:57692"/>
    </cofactor>
</comment>
<dbReference type="GO" id="GO:0047091">
    <property type="term" value="F:L-lysine 6-monooxygenase (NADPH) activity"/>
    <property type="evidence" value="ECO:0007669"/>
    <property type="project" value="UniProtKB-EC"/>
</dbReference>
<gene>
    <name evidence="17" type="ORF">BZL30_2352</name>
</gene>
<evidence type="ECO:0000256" key="1">
    <source>
        <dbReference type="ARBA" id="ARBA00001974"/>
    </source>
</evidence>
<proteinExistence type="inferred from homology"/>
<dbReference type="InterPro" id="IPR025700">
    <property type="entry name" value="Lys/Orn_oxygenase"/>
</dbReference>
<comment type="caution">
    <text evidence="17">The sequence shown here is derived from an EMBL/GenBank/DDBJ whole genome shotgun (WGS) entry which is preliminary data.</text>
</comment>
<dbReference type="InterPro" id="IPR005153">
    <property type="entry name" value="MbtH-like_dom"/>
</dbReference>
<reference evidence="17 18" key="1">
    <citation type="submission" date="2017-02" db="EMBL/GenBank/DDBJ databases">
        <title>Complete genome sequences of Mycobacterium kansasii strains isolated from rhesus macaques.</title>
        <authorList>
            <person name="Panda A."/>
            <person name="Nagaraj S."/>
            <person name="Zhao X."/>
            <person name="Tettelin H."/>
            <person name="Detolla L.J."/>
        </authorList>
    </citation>
    <scope>NUCLEOTIDE SEQUENCE [LARGE SCALE GENOMIC DNA]</scope>
    <source>
        <strain evidence="17 18">11-3813</strain>
    </source>
</reference>
<dbReference type="InterPro" id="IPR036188">
    <property type="entry name" value="FAD/NAD-bd_sf"/>
</dbReference>
<dbReference type="SUPFAM" id="SSF51905">
    <property type="entry name" value="FAD/NAD(P)-binding domain"/>
    <property type="match status" value="1"/>
</dbReference>
<keyword evidence="10" id="KW-0503">Monooxygenase</keyword>
<comment type="similarity">
    <text evidence="3">Belongs to the lysine N(6)-hydroxylase/L-ornithine N(5)-oxygenase family.</text>
</comment>
<keyword evidence="6" id="KW-0285">Flavoprotein</keyword>
<keyword evidence="9" id="KW-0560">Oxidoreductase</keyword>
<evidence type="ECO:0000259" key="16">
    <source>
        <dbReference type="SMART" id="SM00923"/>
    </source>
</evidence>
<name>A0A1V3XGD9_MYCKA</name>
<sequence>MTTLAVVGAGAKAVAVAAKASVLRAMGVDTPDVVAIERTAVAANWQAGGGWTDGAQSLGTSPEKDVGFPYRSSLVPRRNAELDERMTRYSWQAYLIATGQFAQWIDRGRPAPTHGRWGQYLRWVAERIDMTVVYGEVERIALDGRRWALRTAERTVHADGLMITGPGQAERTLLPGNPRVLSIAQFWHRAAQHDRISAERVAMIGGGETAAAMLHELFRHPISTITVISPQVTLFTRGEGFFENSLFSDPSDWSALTLPERRDAIARTDRGVFSSSVQDALMADDRIRHLRGRVAHAVDRGQQIRLTLSTDRGTENFETVHGFDLVIDGSGVDALWFTTLLSQDALDLLELGLAGRSVANACRSRSATTSPSTASRRSCFYPAWPDSTRDPDFPTSAAWACFPTGCWAPSCPKTTLRLGETMSTNPFDDETGSFCVLVNDDEQHSLWPAFAEIPAGWRKVYGEASRADCLQYVEEHWTDMRPKSLREAVNSQQSR</sequence>
<accession>A0A1V3XGD9</accession>
<dbReference type="EC" id="1.14.13.59" evidence="4"/>
<dbReference type="Pfam" id="PF03621">
    <property type="entry name" value="MbtH"/>
    <property type="match status" value="1"/>
</dbReference>
<evidence type="ECO:0000256" key="12">
    <source>
        <dbReference type="ARBA" id="ARBA00031158"/>
    </source>
</evidence>
<dbReference type="GO" id="GO:0005829">
    <property type="term" value="C:cytosol"/>
    <property type="evidence" value="ECO:0007669"/>
    <property type="project" value="TreeGrafter"/>
</dbReference>
<keyword evidence="7" id="KW-0274">FAD</keyword>
<evidence type="ECO:0000313" key="18">
    <source>
        <dbReference type="Proteomes" id="UP000189229"/>
    </source>
</evidence>
<evidence type="ECO:0000256" key="7">
    <source>
        <dbReference type="ARBA" id="ARBA00022827"/>
    </source>
</evidence>
<dbReference type="EMBL" id="MVBM01000002">
    <property type="protein sequence ID" value="OOK78259.1"/>
    <property type="molecule type" value="Genomic_DNA"/>
</dbReference>
<organism evidence="17 18">
    <name type="scientific">Mycobacterium kansasii</name>
    <dbReference type="NCBI Taxonomy" id="1768"/>
    <lineage>
        <taxon>Bacteria</taxon>
        <taxon>Bacillati</taxon>
        <taxon>Actinomycetota</taxon>
        <taxon>Actinomycetes</taxon>
        <taxon>Mycobacteriales</taxon>
        <taxon>Mycobacteriaceae</taxon>
        <taxon>Mycobacterium</taxon>
    </lineage>
</organism>
<evidence type="ECO:0000256" key="4">
    <source>
        <dbReference type="ARBA" id="ARBA00013076"/>
    </source>
</evidence>
<dbReference type="PANTHER" id="PTHR38444">
    <property type="entry name" value="ENTEROBACTIN BIOSYNTHESIS PROTEIN YBDZ"/>
    <property type="match status" value="1"/>
</dbReference>
<comment type="pathway">
    <text evidence="2">Siderophore biosynthesis; mycobactin biosynthesis.</text>
</comment>
<evidence type="ECO:0000313" key="17">
    <source>
        <dbReference type="EMBL" id="OOK78259.1"/>
    </source>
</evidence>
<dbReference type="InterPro" id="IPR038020">
    <property type="entry name" value="MbtH-like_sf"/>
</dbReference>
<dbReference type="AlphaFoldDB" id="A0A1V3XGD9"/>
<evidence type="ECO:0000256" key="3">
    <source>
        <dbReference type="ARBA" id="ARBA00007588"/>
    </source>
</evidence>
<evidence type="ECO:0000256" key="6">
    <source>
        <dbReference type="ARBA" id="ARBA00022630"/>
    </source>
</evidence>
<evidence type="ECO:0000256" key="8">
    <source>
        <dbReference type="ARBA" id="ARBA00022857"/>
    </source>
</evidence>
<dbReference type="Proteomes" id="UP000189229">
    <property type="component" value="Unassembled WGS sequence"/>
</dbReference>
<evidence type="ECO:0000256" key="13">
    <source>
        <dbReference type="ARBA" id="ARBA00032493"/>
    </source>
</evidence>
<comment type="catalytic activity">
    <reaction evidence="15">
        <text>L-lysine + NADPH + O2 = N(6)-hydroxy-L-lysine + NADP(+) + H2O</text>
        <dbReference type="Rhea" id="RHEA:23228"/>
        <dbReference type="ChEBI" id="CHEBI:15377"/>
        <dbReference type="ChEBI" id="CHEBI:15379"/>
        <dbReference type="ChEBI" id="CHEBI:32551"/>
        <dbReference type="ChEBI" id="CHEBI:57783"/>
        <dbReference type="ChEBI" id="CHEBI:57820"/>
        <dbReference type="ChEBI" id="CHEBI:58349"/>
        <dbReference type="EC" id="1.14.13.59"/>
    </reaction>
</comment>
<dbReference type="InterPro" id="IPR037407">
    <property type="entry name" value="MLP_fam"/>
</dbReference>
<dbReference type="Pfam" id="PF13434">
    <property type="entry name" value="Lys_Orn_oxgnase"/>
    <property type="match status" value="1"/>
</dbReference>
<dbReference type="PANTHER" id="PTHR38444:SF1">
    <property type="entry name" value="ENTEROBACTIN BIOSYNTHESIS PROTEIN YBDZ"/>
    <property type="match status" value="1"/>
</dbReference>
<dbReference type="SMART" id="SM00923">
    <property type="entry name" value="MbtH"/>
    <property type="match status" value="1"/>
</dbReference>
<evidence type="ECO:0000256" key="9">
    <source>
        <dbReference type="ARBA" id="ARBA00023002"/>
    </source>
</evidence>
<evidence type="ECO:0000256" key="11">
    <source>
        <dbReference type="ARBA" id="ARBA00029939"/>
    </source>
</evidence>
<dbReference type="Gene3D" id="3.90.820.10">
    <property type="entry name" value="Structural Genomics, Unknown Function 30-nov-00 1gh9 Mol_id"/>
    <property type="match status" value="1"/>
</dbReference>
<feature type="domain" description="MbtH-like" evidence="16">
    <location>
        <begin position="425"/>
        <end position="475"/>
    </location>
</feature>
<evidence type="ECO:0000256" key="14">
    <source>
        <dbReference type="ARBA" id="ARBA00032738"/>
    </source>
</evidence>
<evidence type="ECO:0000256" key="2">
    <source>
        <dbReference type="ARBA" id="ARBA00005102"/>
    </source>
</evidence>
<dbReference type="SUPFAM" id="SSF160582">
    <property type="entry name" value="MbtH-like"/>
    <property type="match status" value="1"/>
</dbReference>
<keyword evidence="8" id="KW-0521">NADP</keyword>